<dbReference type="InParanoid" id="A0A6P7K366"/>
<evidence type="ECO:0000256" key="5">
    <source>
        <dbReference type="ARBA" id="ARBA00022737"/>
    </source>
</evidence>
<keyword evidence="6 12" id="KW-0863">Zinc-finger</keyword>
<dbReference type="Pfam" id="PF00096">
    <property type="entry name" value="zf-C2H2"/>
    <property type="match status" value="2"/>
</dbReference>
<keyword evidence="15" id="KW-1185">Reference proteome</keyword>
<evidence type="ECO:0000259" key="14">
    <source>
        <dbReference type="PROSITE" id="PS50157"/>
    </source>
</evidence>
<dbReference type="GO" id="GO:0000978">
    <property type="term" value="F:RNA polymerase II cis-regulatory region sequence-specific DNA binding"/>
    <property type="evidence" value="ECO:0007669"/>
    <property type="project" value="TreeGrafter"/>
</dbReference>
<name>A0A6P7K366_9TELE</name>
<keyword evidence="10" id="KW-0804">Transcription</keyword>
<dbReference type="FunFam" id="3.30.160.60:FF:000966">
    <property type="entry name" value="ZFP90 zinc finger protein"/>
    <property type="match status" value="1"/>
</dbReference>
<dbReference type="RefSeq" id="XP_028283207.1">
    <property type="nucleotide sequence ID" value="XM_028427406.1"/>
</dbReference>
<gene>
    <name evidence="16" type="primary">LOC114449597</name>
</gene>
<dbReference type="FunFam" id="3.30.160.60:FF:002343">
    <property type="entry name" value="Zinc finger protein 33A"/>
    <property type="match status" value="1"/>
</dbReference>
<dbReference type="FunFam" id="3.30.160.60:FF:000744">
    <property type="entry name" value="zinc finger E-box-binding homeobox 1"/>
    <property type="match status" value="1"/>
</dbReference>
<dbReference type="Proteomes" id="UP000515145">
    <property type="component" value="Chromosome 17"/>
</dbReference>
<dbReference type="InterPro" id="IPR013087">
    <property type="entry name" value="Znf_C2H2_type"/>
</dbReference>
<feature type="domain" description="C2H2-type" evidence="14">
    <location>
        <begin position="260"/>
        <end position="287"/>
    </location>
</feature>
<feature type="domain" description="C2H2-type" evidence="14">
    <location>
        <begin position="204"/>
        <end position="231"/>
    </location>
</feature>
<dbReference type="PROSITE" id="PS00028">
    <property type="entry name" value="ZINC_FINGER_C2H2_1"/>
    <property type="match status" value="4"/>
</dbReference>
<feature type="region of interest" description="Disordered" evidence="13">
    <location>
        <begin position="94"/>
        <end position="184"/>
    </location>
</feature>
<dbReference type="FunFam" id="3.30.160.60:FF:000671">
    <property type="entry name" value="Zinc finger protein 26"/>
    <property type="match status" value="1"/>
</dbReference>
<dbReference type="PANTHER" id="PTHR14003:SF23">
    <property type="entry name" value="ZINC FINGER PROTEIN 143"/>
    <property type="match status" value="1"/>
</dbReference>
<evidence type="ECO:0000256" key="3">
    <source>
        <dbReference type="ARBA" id="ARBA00006991"/>
    </source>
</evidence>
<evidence type="ECO:0000256" key="2">
    <source>
        <dbReference type="ARBA" id="ARBA00004123"/>
    </source>
</evidence>
<sequence length="330" mass="37851">MSAVQSLRDFINERVAAAVEEIFAFFEHTVVQYEQELEHHRRLLERAFKPEVALRRIDLPQQHVCQEEEEPLADLEFCDQDFSLYLDQEEPPQIENKEEAAWSSEEAEQLVLRQETDPSVVTPPDEDCDPVREQLLTHSSEEHSQQVDTRPQRHPEDTRPQRHPEDTRPQRHPEVLPNRSPSVGVEHCAVSEKQRDTKAAKKAVTCDVCGKTFKYKSRLKEHQVTHTGERPYSCDTCGKRFLVNLALKKHTAVHTGDKPHSCQICGRRFSQTGNLNAHMRTHTGEKPFVCNACGKAFGRGFLLKTHLTEHTEEKPRRVTPVGKTSASCLR</sequence>
<keyword evidence="9" id="KW-0238">DNA-binding</keyword>
<evidence type="ECO:0000313" key="15">
    <source>
        <dbReference type="Proteomes" id="UP000515145"/>
    </source>
</evidence>
<evidence type="ECO:0000256" key="11">
    <source>
        <dbReference type="ARBA" id="ARBA00023242"/>
    </source>
</evidence>
<reference evidence="16" key="1">
    <citation type="submission" date="2025-08" db="UniProtKB">
        <authorList>
            <consortium name="RefSeq"/>
        </authorList>
    </citation>
    <scope>IDENTIFICATION</scope>
</reference>
<accession>A0A6P7K366</accession>
<keyword evidence="7" id="KW-0862">Zinc</keyword>
<evidence type="ECO:0000256" key="10">
    <source>
        <dbReference type="ARBA" id="ARBA00023163"/>
    </source>
</evidence>
<comment type="function">
    <text evidence="1">May be involved in transcriptional regulation.</text>
</comment>
<evidence type="ECO:0000256" key="12">
    <source>
        <dbReference type="PROSITE-ProRule" id="PRU00042"/>
    </source>
</evidence>
<evidence type="ECO:0000256" key="13">
    <source>
        <dbReference type="SAM" id="MobiDB-lite"/>
    </source>
</evidence>
<evidence type="ECO:0000256" key="6">
    <source>
        <dbReference type="ARBA" id="ARBA00022771"/>
    </source>
</evidence>
<feature type="domain" description="C2H2-type" evidence="14">
    <location>
        <begin position="288"/>
        <end position="315"/>
    </location>
</feature>
<feature type="domain" description="C2H2-type" evidence="14">
    <location>
        <begin position="232"/>
        <end position="259"/>
    </location>
</feature>
<evidence type="ECO:0000256" key="1">
    <source>
        <dbReference type="ARBA" id="ARBA00003767"/>
    </source>
</evidence>
<dbReference type="PANTHER" id="PTHR14003">
    <property type="entry name" value="TRANSCRIPTIONAL REPRESSOR PROTEIN YY"/>
    <property type="match status" value="1"/>
</dbReference>
<dbReference type="GO" id="GO:0000785">
    <property type="term" value="C:chromatin"/>
    <property type="evidence" value="ECO:0007669"/>
    <property type="project" value="TreeGrafter"/>
</dbReference>
<dbReference type="SMART" id="SM00355">
    <property type="entry name" value="ZnF_C2H2"/>
    <property type="match status" value="4"/>
</dbReference>
<dbReference type="InterPro" id="IPR036236">
    <property type="entry name" value="Znf_C2H2_sf"/>
</dbReference>
<feature type="compositionally biased region" description="Basic and acidic residues" evidence="13">
    <location>
        <begin position="139"/>
        <end position="174"/>
    </location>
</feature>
<proteinExistence type="inferred from homology"/>
<keyword evidence="8" id="KW-0805">Transcription regulation</keyword>
<dbReference type="AlphaFoldDB" id="A0A6P7K366"/>
<dbReference type="GO" id="GO:0008270">
    <property type="term" value="F:zinc ion binding"/>
    <property type="evidence" value="ECO:0007669"/>
    <property type="project" value="UniProtKB-KW"/>
</dbReference>
<dbReference type="PROSITE" id="PS50157">
    <property type="entry name" value="ZINC_FINGER_C2H2_2"/>
    <property type="match status" value="4"/>
</dbReference>
<protein>
    <submittedName>
        <fullName evidence="16">Zinc finger protein 23-like</fullName>
    </submittedName>
</protein>
<dbReference type="GO" id="GO:0031519">
    <property type="term" value="C:PcG protein complex"/>
    <property type="evidence" value="ECO:0007669"/>
    <property type="project" value="TreeGrafter"/>
</dbReference>
<evidence type="ECO:0000256" key="8">
    <source>
        <dbReference type="ARBA" id="ARBA00023015"/>
    </source>
</evidence>
<dbReference type="Gene3D" id="3.30.160.60">
    <property type="entry name" value="Classic Zinc Finger"/>
    <property type="match status" value="4"/>
</dbReference>
<dbReference type="OrthoDB" id="8113227at2759"/>
<evidence type="ECO:0000256" key="9">
    <source>
        <dbReference type="ARBA" id="ARBA00023125"/>
    </source>
</evidence>
<dbReference type="GO" id="GO:0000981">
    <property type="term" value="F:DNA-binding transcription factor activity, RNA polymerase II-specific"/>
    <property type="evidence" value="ECO:0007669"/>
    <property type="project" value="TreeGrafter"/>
</dbReference>
<keyword evidence="4" id="KW-0479">Metal-binding</keyword>
<dbReference type="SUPFAM" id="SSF57667">
    <property type="entry name" value="beta-beta-alpha zinc fingers"/>
    <property type="match status" value="2"/>
</dbReference>
<dbReference type="GeneID" id="114449597"/>
<comment type="subcellular location">
    <subcellularLocation>
        <location evidence="2">Nucleus</location>
    </subcellularLocation>
</comment>
<keyword evidence="5" id="KW-0677">Repeat</keyword>
<organism evidence="15 16">
    <name type="scientific">Parambassis ranga</name>
    <name type="common">Indian glassy fish</name>
    <dbReference type="NCBI Taxonomy" id="210632"/>
    <lineage>
        <taxon>Eukaryota</taxon>
        <taxon>Metazoa</taxon>
        <taxon>Chordata</taxon>
        <taxon>Craniata</taxon>
        <taxon>Vertebrata</taxon>
        <taxon>Euteleostomi</taxon>
        <taxon>Actinopterygii</taxon>
        <taxon>Neopterygii</taxon>
        <taxon>Teleostei</taxon>
        <taxon>Neoteleostei</taxon>
        <taxon>Acanthomorphata</taxon>
        <taxon>Ovalentaria</taxon>
        <taxon>Ambassidae</taxon>
        <taxon>Parambassis</taxon>
    </lineage>
</organism>
<keyword evidence="11" id="KW-0539">Nucleus</keyword>
<comment type="similarity">
    <text evidence="3">Belongs to the krueppel C2H2-type zinc-finger protein family.</text>
</comment>
<evidence type="ECO:0000256" key="4">
    <source>
        <dbReference type="ARBA" id="ARBA00022723"/>
    </source>
</evidence>
<dbReference type="GO" id="GO:0005667">
    <property type="term" value="C:transcription regulator complex"/>
    <property type="evidence" value="ECO:0007669"/>
    <property type="project" value="TreeGrafter"/>
</dbReference>
<evidence type="ECO:0000256" key="7">
    <source>
        <dbReference type="ARBA" id="ARBA00022833"/>
    </source>
</evidence>
<evidence type="ECO:0000313" key="16">
    <source>
        <dbReference type="RefSeq" id="XP_028283207.1"/>
    </source>
</evidence>